<dbReference type="EMBL" id="JASCZI010074212">
    <property type="protein sequence ID" value="MED6142637.1"/>
    <property type="molecule type" value="Genomic_DNA"/>
</dbReference>
<organism evidence="1 2">
    <name type="scientific">Stylosanthes scabra</name>
    <dbReference type="NCBI Taxonomy" id="79078"/>
    <lineage>
        <taxon>Eukaryota</taxon>
        <taxon>Viridiplantae</taxon>
        <taxon>Streptophyta</taxon>
        <taxon>Embryophyta</taxon>
        <taxon>Tracheophyta</taxon>
        <taxon>Spermatophyta</taxon>
        <taxon>Magnoliopsida</taxon>
        <taxon>eudicotyledons</taxon>
        <taxon>Gunneridae</taxon>
        <taxon>Pentapetalae</taxon>
        <taxon>rosids</taxon>
        <taxon>fabids</taxon>
        <taxon>Fabales</taxon>
        <taxon>Fabaceae</taxon>
        <taxon>Papilionoideae</taxon>
        <taxon>50 kb inversion clade</taxon>
        <taxon>dalbergioids sensu lato</taxon>
        <taxon>Dalbergieae</taxon>
        <taxon>Pterocarpus clade</taxon>
        <taxon>Stylosanthes</taxon>
    </lineage>
</organism>
<name>A0ABU6T1V1_9FABA</name>
<feature type="non-terminal residue" evidence="1">
    <location>
        <position position="56"/>
    </location>
</feature>
<dbReference type="Proteomes" id="UP001341840">
    <property type="component" value="Unassembled WGS sequence"/>
</dbReference>
<evidence type="ECO:0000313" key="2">
    <source>
        <dbReference type="Proteomes" id="UP001341840"/>
    </source>
</evidence>
<sequence length="56" mass="6184">VSERARRRRGCSAVSATTTSGTICTIAWWKPATIRLCRIPIFGNYLKLTSIACLRG</sequence>
<protein>
    <submittedName>
        <fullName evidence="1">Uncharacterized protein</fullName>
    </submittedName>
</protein>
<feature type="non-terminal residue" evidence="1">
    <location>
        <position position="1"/>
    </location>
</feature>
<accession>A0ABU6T1V1</accession>
<gene>
    <name evidence="1" type="ORF">PIB30_115797</name>
</gene>
<keyword evidence="2" id="KW-1185">Reference proteome</keyword>
<reference evidence="1 2" key="1">
    <citation type="journal article" date="2023" name="Plants (Basel)">
        <title>Bridging the Gap: Combining Genomics and Transcriptomics Approaches to Understand Stylosanthes scabra, an Orphan Legume from the Brazilian Caatinga.</title>
        <authorList>
            <person name="Ferreira-Neto J.R.C."/>
            <person name="da Silva M.D."/>
            <person name="Binneck E."/>
            <person name="de Melo N.F."/>
            <person name="da Silva R.H."/>
            <person name="de Melo A.L.T.M."/>
            <person name="Pandolfi V."/>
            <person name="Bustamante F.O."/>
            <person name="Brasileiro-Vidal A.C."/>
            <person name="Benko-Iseppon A.M."/>
        </authorList>
    </citation>
    <scope>NUCLEOTIDE SEQUENCE [LARGE SCALE GENOMIC DNA]</scope>
    <source>
        <tissue evidence="1">Leaves</tissue>
    </source>
</reference>
<proteinExistence type="predicted"/>
<comment type="caution">
    <text evidence="1">The sequence shown here is derived from an EMBL/GenBank/DDBJ whole genome shotgun (WGS) entry which is preliminary data.</text>
</comment>
<evidence type="ECO:0000313" key="1">
    <source>
        <dbReference type="EMBL" id="MED6142637.1"/>
    </source>
</evidence>